<keyword evidence="1" id="KW-0472">Membrane</keyword>
<feature type="transmembrane region" description="Helical" evidence="1">
    <location>
        <begin position="116"/>
        <end position="137"/>
    </location>
</feature>
<dbReference type="AlphaFoldDB" id="A0A2N0VK08"/>
<keyword evidence="1" id="KW-0812">Transmembrane</keyword>
<gene>
    <name evidence="2" type="ORF">CWD77_03370</name>
</gene>
<protein>
    <submittedName>
        <fullName evidence="2">Uncharacterized protein</fullName>
    </submittedName>
</protein>
<feature type="transmembrane region" description="Helical" evidence="1">
    <location>
        <begin position="12"/>
        <end position="34"/>
    </location>
</feature>
<feature type="transmembrane region" description="Helical" evidence="1">
    <location>
        <begin position="62"/>
        <end position="82"/>
    </location>
</feature>
<dbReference type="OrthoDB" id="9846865at2"/>
<feature type="transmembrane region" description="Helical" evidence="1">
    <location>
        <begin position="89"/>
        <end position="110"/>
    </location>
</feature>
<organism evidence="2 3">
    <name type="scientific">Rhodohalobacter barkolensis</name>
    <dbReference type="NCBI Taxonomy" id="2053187"/>
    <lineage>
        <taxon>Bacteria</taxon>
        <taxon>Pseudomonadati</taxon>
        <taxon>Balneolota</taxon>
        <taxon>Balneolia</taxon>
        <taxon>Balneolales</taxon>
        <taxon>Balneolaceae</taxon>
        <taxon>Rhodohalobacter</taxon>
    </lineage>
</organism>
<name>A0A2N0VK08_9BACT</name>
<reference evidence="2 3" key="1">
    <citation type="submission" date="2017-11" db="EMBL/GenBank/DDBJ databases">
        <title>Rhodohalobacter 15182 sp. nov., isolated from a salt lake.</title>
        <authorList>
            <person name="Han S."/>
        </authorList>
    </citation>
    <scope>NUCLEOTIDE SEQUENCE [LARGE SCALE GENOMIC DNA]</scope>
    <source>
        <strain evidence="2 3">15182</strain>
    </source>
</reference>
<sequence>MLLNIPLKKHIWKVAGIGMGVVFSILIIHIMQFINHALYPVESEDLIKGSSAYVQFINSNPIFLVGILFSNATASFTGGAIARLTHSKVSVVAAGWVGAVLLILDLSNLIMVDYPLWFWLFSIIIYIPSAWLGAFAITHFQSNIITDP</sequence>
<comment type="caution">
    <text evidence="2">The sequence shown here is derived from an EMBL/GenBank/DDBJ whole genome shotgun (WGS) entry which is preliminary data.</text>
</comment>
<dbReference type="Proteomes" id="UP000233398">
    <property type="component" value="Unassembled WGS sequence"/>
</dbReference>
<dbReference type="RefSeq" id="WP_101071810.1">
    <property type="nucleotide sequence ID" value="NZ_PISP01000001.1"/>
</dbReference>
<proteinExistence type="predicted"/>
<evidence type="ECO:0000313" key="3">
    <source>
        <dbReference type="Proteomes" id="UP000233398"/>
    </source>
</evidence>
<accession>A0A2N0VK08</accession>
<keyword evidence="1" id="KW-1133">Transmembrane helix</keyword>
<keyword evidence="3" id="KW-1185">Reference proteome</keyword>
<dbReference type="EMBL" id="PISP01000001">
    <property type="protein sequence ID" value="PKD44519.1"/>
    <property type="molecule type" value="Genomic_DNA"/>
</dbReference>
<evidence type="ECO:0000256" key="1">
    <source>
        <dbReference type="SAM" id="Phobius"/>
    </source>
</evidence>
<evidence type="ECO:0000313" key="2">
    <source>
        <dbReference type="EMBL" id="PKD44519.1"/>
    </source>
</evidence>